<dbReference type="Gene3D" id="3.40.50.200">
    <property type="entry name" value="Peptidase S8/S53 domain"/>
    <property type="match status" value="1"/>
</dbReference>
<protein>
    <submittedName>
        <fullName evidence="10">Subtilisin-like protease SBT1.6</fullName>
    </submittedName>
</protein>
<evidence type="ECO:0000259" key="9">
    <source>
        <dbReference type="Pfam" id="PF05922"/>
    </source>
</evidence>
<feature type="region of interest" description="Disordered" evidence="6">
    <location>
        <begin position="210"/>
        <end position="242"/>
    </location>
</feature>
<feature type="chain" id="PRO_5009188993" evidence="7">
    <location>
        <begin position="27"/>
        <end position="292"/>
    </location>
</feature>
<comment type="similarity">
    <text evidence="1">Belongs to the peptidase S8 family.</text>
</comment>
<dbReference type="STRING" id="888268.A0A1E5WAI3"/>
<dbReference type="EMBL" id="LWDX02015508">
    <property type="protein sequence ID" value="OEL34387.1"/>
    <property type="molecule type" value="Genomic_DNA"/>
</dbReference>
<keyword evidence="5" id="KW-0720">Serine protease</keyword>
<name>A0A1E5WAI3_9POAL</name>
<dbReference type="InterPro" id="IPR010259">
    <property type="entry name" value="S8pro/Inhibitor_I9"/>
</dbReference>
<evidence type="ECO:0000256" key="6">
    <source>
        <dbReference type="SAM" id="MobiDB-lite"/>
    </source>
</evidence>
<dbReference type="SUPFAM" id="SSF52743">
    <property type="entry name" value="Subtilisin-like"/>
    <property type="match status" value="1"/>
</dbReference>
<dbReference type="InterPro" id="IPR015500">
    <property type="entry name" value="Peptidase_S8_subtilisin-rel"/>
</dbReference>
<feature type="domain" description="Peptidase S8/S53" evidence="8">
    <location>
        <begin position="149"/>
        <end position="250"/>
    </location>
</feature>
<dbReference type="AlphaFoldDB" id="A0A1E5WAI3"/>
<reference evidence="10 11" key="1">
    <citation type="submission" date="2016-09" db="EMBL/GenBank/DDBJ databases">
        <title>The draft genome of Dichanthelium oligosanthes: A C3 panicoid grass species.</title>
        <authorList>
            <person name="Studer A.J."/>
            <person name="Schnable J.C."/>
            <person name="Brutnell T.P."/>
        </authorList>
    </citation>
    <scope>NUCLEOTIDE SEQUENCE [LARGE SCALE GENOMIC DNA]</scope>
    <source>
        <strain evidence="11">cv. Kellogg 1175</strain>
        <tissue evidence="10">Leaf</tissue>
    </source>
</reference>
<gene>
    <name evidence="10" type="ORF">BAE44_0004594</name>
</gene>
<dbReference type="InterPro" id="IPR037045">
    <property type="entry name" value="S8pro/Inhibitor_I9_sf"/>
</dbReference>
<dbReference type="Pfam" id="PF05922">
    <property type="entry name" value="Inhibitor_I9"/>
    <property type="match status" value="1"/>
</dbReference>
<keyword evidence="2 10" id="KW-0645">Protease</keyword>
<sequence length="292" mass="31064">MASMTLTPLHCLTFWLLFAQLAGSVAIPPPSGPSTGQHKHEPRPSNAYIVYTDHVAKPSHFATLEHWYTSMVASLSPATANSTRVFYVYDTVAHGFAADLTADESRRLSNAPGVAGVFEDRVVHLHTTRSPSFLGLDKDLGILPDTDFGDGVIIGFVDTGIWPESASFNDSGLAPLRRSWKGRCDDGERFNASLCNNKLVGARFFPSGTRTKASTGRSDDSDDFQSPRDKVGHGTHTASTAAGSEVPGAELFKFAGGTSCQTGSWPRSSCAPATSASIRQMALRCRGPAAAG</sequence>
<dbReference type="OrthoDB" id="2014869at2759"/>
<evidence type="ECO:0000256" key="2">
    <source>
        <dbReference type="ARBA" id="ARBA00022670"/>
    </source>
</evidence>
<comment type="caution">
    <text evidence="10">The sequence shown here is derived from an EMBL/GenBank/DDBJ whole genome shotgun (WGS) entry which is preliminary data.</text>
</comment>
<dbReference type="GO" id="GO:0004252">
    <property type="term" value="F:serine-type endopeptidase activity"/>
    <property type="evidence" value="ECO:0007669"/>
    <property type="project" value="InterPro"/>
</dbReference>
<evidence type="ECO:0000256" key="3">
    <source>
        <dbReference type="ARBA" id="ARBA00022729"/>
    </source>
</evidence>
<keyword evidence="4" id="KW-0378">Hydrolase</keyword>
<evidence type="ECO:0000259" key="8">
    <source>
        <dbReference type="Pfam" id="PF00082"/>
    </source>
</evidence>
<dbReference type="InterPro" id="IPR036852">
    <property type="entry name" value="Peptidase_S8/S53_dom_sf"/>
</dbReference>
<dbReference type="PANTHER" id="PTHR10795">
    <property type="entry name" value="PROPROTEIN CONVERTASE SUBTILISIN/KEXIN"/>
    <property type="match status" value="1"/>
</dbReference>
<evidence type="ECO:0000313" key="10">
    <source>
        <dbReference type="EMBL" id="OEL34387.1"/>
    </source>
</evidence>
<accession>A0A1E5WAI3</accession>
<dbReference type="PRINTS" id="PR00723">
    <property type="entry name" value="SUBTILISIN"/>
</dbReference>
<evidence type="ECO:0000256" key="7">
    <source>
        <dbReference type="SAM" id="SignalP"/>
    </source>
</evidence>
<dbReference type="Proteomes" id="UP000095767">
    <property type="component" value="Unassembled WGS sequence"/>
</dbReference>
<dbReference type="InterPro" id="IPR000209">
    <property type="entry name" value="Peptidase_S8/S53_dom"/>
</dbReference>
<dbReference type="GO" id="GO:0006508">
    <property type="term" value="P:proteolysis"/>
    <property type="evidence" value="ECO:0007669"/>
    <property type="project" value="UniProtKB-KW"/>
</dbReference>
<dbReference type="InterPro" id="IPR045051">
    <property type="entry name" value="SBT"/>
</dbReference>
<evidence type="ECO:0000256" key="4">
    <source>
        <dbReference type="ARBA" id="ARBA00022801"/>
    </source>
</evidence>
<feature type="domain" description="Inhibitor I9" evidence="9">
    <location>
        <begin position="48"/>
        <end position="126"/>
    </location>
</feature>
<keyword evidence="11" id="KW-1185">Reference proteome</keyword>
<proteinExistence type="inferred from homology"/>
<keyword evidence="3 7" id="KW-0732">Signal</keyword>
<evidence type="ECO:0000256" key="1">
    <source>
        <dbReference type="ARBA" id="ARBA00011073"/>
    </source>
</evidence>
<feature type="signal peptide" evidence="7">
    <location>
        <begin position="1"/>
        <end position="26"/>
    </location>
</feature>
<evidence type="ECO:0000313" key="11">
    <source>
        <dbReference type="Proteomes" id="UP000095767"/>
    </source>
</evidence>
<evidence type="ECO:0000256" key="5">
    <source>
        <dbReference type="ARBA" id="ARBA00022825"/>
    </source>
</evidence>
<dbReference type="Pfam" id="PF00082">
    <property type="entry name" value="Peptidase_S8"/>
    <property type="match status" value="1"/>
</dbReference>
<organism evidence="10 11">
    <name type="scientific">Dichanthelium oligosanthes</name>
    <dbReference type="NCBI Taxonomy" id="888268"/>
    <lineage>
        <taxon>Eukaryota</taxon>
        <taxon>Viridiplantae</taxon>
        <taxon>Streptophyta</taxon>
        <taxon>Embryophyta</taxon>
        <taxon>Tracheophyta</taxon>
        <taxon>Spermatophyta</taxon>
        <taxon>Magnoliopsida</taxon>
        <taxon>Liliopsida</taxon>
        <taxon>Poales</taxon>
        <taxon>Poaceae</taxon>
        <taxon>PACMAD clade</taxon>
        <taxon>Panicoideae</taxon>
        <taxon>Panicodae</taxon>
        <taxon>Paniceae</taxon>
        <taxon>Dichantheliinae</taxon>
        <taxon>Dichanthelium</taxon>
    </lineage>
</organism>
<dbReference type="Gene3D" id="3.30.70.80">
    <property type="entry name" value="Peptidase S8 propeptide/proteinase inhibitor I9"/>
    <property type="match status" value="1"/>
</dbReference>